<keyword evidence="4" id="KW-1185">Reference proteome</keyword>
<feature type="region of interest" description="Disordered" evidence="1">
    <location>
        <begin position="33"/>
        <end position="52"/>
    </location>
</feature>
<keyword evidence="2" id="KW-0732">Signal</keyword>
<evidence type="ECO:0000256" key="1">
    <source>
        <dbReference type="SAM" id="MobiDB-lite"/>
    </source>
</evidence>
<dbReference type="Proteomes" id="UP000247569">
    <property type="component" value="Unassembled WGS sequence"/>
</dbReference>
<feature type="chain" id="PRO_5038596056" description="Secreted protein" evidence="2">
    <location>
        <begin position="29"/>
        <end position="74"/>
    </location>
</feature>
<accession>A0A318KH44</accession>
<dbReference type="EMBL" id="QJKF01000001">
    <property type="protein sequence ID" value="PXX71582.1"/>
    <property type="molecule type" value="Genomic_DNA"/>
</dbReference>
<sequence>MLSRRNIFRFSGAAAVVAVATAAFPEFAAADVGRRDDRAGSDTDVRRNEDDKAYGRRSHYRYRKPYNYGKYGRK</sequence>
<dbReference type="AlphaFoldDB" id="A0A318KH44"/>
<evidence type="ECO:0000256" key="2">
    <source>
        <dbReference type="SAM" id="SignalP"/>
    </source>
</evidence>
<dbReference type="InterPro" id="IPR006311">
    <property type="entry name" value="TAT_signal"/>
</dbReference>
<feature type="signal peptide" evidence="2">
    <location>
        <begin position="1"/>
        <end position="28"/>
    </location>
</feature>
<protein>
    <recommendedName>
        <fullName evidence="5">Secreted protein</fullName>
    </recommendedName>
</protein>
<evidence type="ECO:0008006" key="5">
    <source>
        <dbReference type="Google" id="ProtNLM"/>
    </source>
</evidence>
<proteinExistence type="predicted"/>
<organism evidence="3 4">
    <name type="scientific">Nocardia tenerifensis</name>
    <dbReference type="NCBI Taxonomy" id="228006"/>
    <lineage>
        <taxon>Bacteria</taxon>
        <taxon>Bacillati</taxon>
        <taxon>Actinomycetota</taxon>
        <taxon>Actinomycetes</taxon>
        <taxon>Mycobacteriales</taxon>
        <taxon>Nocardiaceae</taxon>
        <taxon>Nocardia</taxon>
    </lineage>
</organism>
<name>A0A318KH44_9NOCA</name>
<reference evidence="3 4" key="1">
    <citation type="submission" date="2018-05" db="EMBL/GenBank/DDBJ databases">
        <title>Genomic Encyclopedia of Type Strains, Phase IV (KMG-IV): sequencing the most valuable type-strain genomes for metagenomic binning, comparative biology and taxonomic classification.</title>
        <authorList>
            <person name="Goeker M."/>
        </authorList>
    </citation>
    <scope>NUCLEOTIDE SEQUENCE [LARGE SCALE GENOMIC DNA]</scope>
    <source>
        <strain evidence="3 4">DSM 44704</strain>
    </source>
</reference>
<comment type="caution">
    <text evidence="3">The sequence shown here is derived from an EMBL/GenBank/DDBJ whole genome shotgun (WGS) entry which is preliminary data.</text>
</comment>
<dbReference type="PROSITE" id="PS51318">
    <property type="entry name" value="TAT"/>
    <property type="match status" value="1"/>
</dbReference>
<gene>
    <name evidence="3" type="ORF">DFR70_1011016</name>
</gene>
<evidence type="ECO:0000313" key="3">
    <source>
        <dbReference type="EMBL" id="PXX71582.1"/>
    </source>
</evidence>
<evidence type="ECO:0000313" key="4">
    <source>
        <dbReference type="Proteomes" id="UP000247569"/>
    </source>
</evidence>